<feature type="region of interest" description="Disordered" evidence="1">
    <location>
        <begin position="174"/>
        <end position="204"/>
    </location>
</feature>
<dbReference type="EMBL" id="NRRY01000005">
    <property type="protein sequence ID" value="MBK1617831.1"/>
    <property type="molecule type" value="Genomic_DNA"/>
</dbReference>
<reference evidence="2 3" key="1">
    <citation type="journal article" date="2020" name="Microorganisms">
        <title>Osmotic Adaptation and Compatible Solute Biosynthesis of Phototrophic Bacteria as Revealed from Genome Analyses.</title>
        <authorList>
            <person name="Imhoff J.F."/>
            <person name="Rahn T."/>
            <person name="Kunzel S."/>
            <person name="Keller A."/>
            <person name="Neulinger S.C."/>
        </authorList>
    </citation>
    <scope>NUCLEOTIDE SEQUENCE [LARGE SCALE GENOMIC DNA]</scope>
    <source>
        <strain evidence="2 3">DSM 25653</strain>
    </source>
</reference>
<name>A0A9X0W6S2_9GAMM</name>
<dbReference type="AlphaFoldDB" id="A0A9X0W6S2"/>
<evidence type="ECO:0000256" key="1">
    <source>
        <dbReference type="SAM" id="MobiDB-lite"/>
    </source>
</evidence>
<dbReference type="Proteomes" id="UP001138768">
    <property type="component" value="Unassembled WGS sequence"/>
</dbReference>
<feature type="compositionally biased region" description="Basic and acidic residues" evidence="1">
    <location>
        <begin position="187"/>
        <end position="204"/>
    </location>
</feature>
<organism evidence="2 3">
    <name type="scientific">Lamprobacter modestohalophilus</name>
    <dbReference type="NCBI Taxonomy" id="1064514"/>
    <lineage>
        <taxon>Bacteria</taxon>
        <taxon>Pseudomonadati</taxon>
        <taxon>Pseudomonadota</taxon>
        <taxon>Gammaproteobacteria</taxon>
        <taxon>Chromatiales</taxon>
        <taxon>Chromatiaceae</taxon>
        <taxon>Lamprobacter</taxon>
    </lineage>
</organism>
<proteinExistence type="predicted"/>
<evidence type="ECO:0000313" key="2">
    <source>
        <dbReference type="EMBL" id="MBK1617831.1"/>
    </source>
</evidence>
<protein>
    <submittedName>
        <fullName evidence="2">Uncharacterized protein</fullName>
    </submittedName>
</protein>
<keyword evidence="3" id="KW-1185">Reference proteome</keyword>
<accession>A0A9X0W6S2</accession>
<dbReference type="RefSeq" id="WP_200240090.1">
    <property type="nucleotide sequence ID" value="NZ_NRRY01000005.1"/>
</dbReference>
<gene>
    <name evidence="2" type="ORF">CKO42_05040</name>
</gene>
<evidence type="ECO:0000313" key="3">
    <source>
        <dbReference type="Proteomes" id="UP001138768"/>
    </source>
</evidence>
<sequence>MYPSQRQRFHPSDAPGARNLHPARLSRNALPILAAAVLALLSGCATDGPITDPSVHLGNPFQRPTEAGFRALVQANCGPLSIGSTTVNALLGKNTAFDGWVTALYDGDISNDEFMNQVLLEYPAPDANVPATGCIMDQLEQCFAETCKVQTAAEREKRAAAETQAVEEIESAVTLDPTELPAQDAPEIERMMETSKEDGPKPLP</sequence>
<comment type="caution">
    <text evidence="2">The sequence shown here is derived from an EMBL/GenBank/DDBJ whole genome shotgun (WGS) entry which is preliminary data.</text>
</comment>
<feature type="region of interest" description="Disordered" evidence="1">
    <location>
        <begin position="1"/>
        <end position="20"/>
    </location>
</feature>